<gene>
    <name evidence="1" type="ORF">N7U62_07690</name>
</gene>
<evidence type="ECO:0008006" key="3">
    <source>
        <dbReference type="Google" id="ProtNLM"/>
    </source>
</evidence>
<dbReference type="EMBL" id="JAOYOD010000001">
    <property type="protein sequence ID" value="MCV9386538.1"/>
    <property type="molecule type" value="Genomic_DNA"/>
</dbReference>
<dbReference type="RefSeq" id="WP_264137345.1">
    <property type="nucleotide sequence ID" value="NZ_JAOYOD010000001.1"/>
</dbReference>
<evidence type="ECO:0000313" key="2">
    <source>
        <dbReference type="Proteomes" id="UP001300692"/>
    </source>
</evidence>
<proteinExistence type="predicted"/>
<comment type="caution">
    <text evidence="1">The sequence shown here is derived from an EMBL/GenBank/DDBJ whole genome shotgun (WGS) entry which is preliminary data.</text>
</comment>
<keyword evidence="2" id="KW-1185">Reference proteome</keyword>
<sequence>MKTVANNDRYELKVDESINRMYITIKGYWRIKDNYLEDLEEACKLMKPKFKIHVDLTTMTAPPAKVGVVHEEAQKMLMKYGLAQTAEVHNDSALTRLAVNRYSENSGMTKQVFSSHEEAKKWLDQ</sequence>
<reference evidence="1 2" key="1">
    <citation type="submission" date="2022-10" db="EMBL/GenBank/DDBJ databases">
        <title>Comparative genomics and taxonomic characterization of three novel marine species of genus Reichenbachiella exhibiting antioxidant and polysaccharide degradation activities.</title>
        <authorList>
            <person name="Muhammad N."/>
            <person name="Lee Y.-J."/>
            <person name="Ko J."/>
            <person name="Kim S.-G."/>
        </authorList>
    </citation>
    <scope>NUCLEOTIDE SEQUENCE [LARGE SCALE GENOMIC DNA]</scope>
    <source>
        <strain evidence="1 2">ABR2-5</strain>
    </source>
</reference>
<accession>A0ABT3CS77</accession>
<evidence type="ECO:0000313" key="1">
    <source>
        <dbReference type="EMBL" id="MCV9386538.1"/>
    </source>
</evidence>
<dbReference type="Proteomes" id="UP001300692">
    <property type="component" value="Unassembled WGS sequence"/>
</dbReference>
<organism evidence="1 2">
    <name type="scientific">Reichenbachiella ulvae</name>
    <dbReference type="NCBI Taxonomy" id="2980104"/>
    <lineage>
        <taxon>Bacteria</taxon>
        <taxon>Pseudomonadati</taxon>
        <taxon>Bacteroidota</taxon>
        <taxon>Cytophagia</taxon>
        <taxon>Cytophagales</taxon>
        <taxon>Reichenbachiellaceae</taxon>
        <taxon>Reichenbachiella</taxon>
    </lineage>
</organism>
<name>A0ABT3CS77_9BACT</name>
<protein>
    <recommendedName>
        <fullName evidence="3">SpoIIAA-like</fullName>
    </recommendedName>
</protein>